<reference evidence="2" key="2">
    <citation type="submission" date="2020-11" db="EMBL/GenBank/DDBJ databases">
        <authorList>
            <person name="McCartney M.A."/>
            <person name="Auch B."/>
            <person name="Kono T."/>
            <person name="Mallez S."/>
            <person name="Becker A."/>
            <person name="Gohl D.M."/>
            <person name="Silverstein K.A.T."/>
            <person name="Koren S."/>
            <person name="Bechman K.B."/>
            <person name="Herman A."/>
            <person name="Abrahante J.E."/>
            <person name="Garbe J."/>
        </authorList>
    </citation>
    <scope>NUCLEOTIDE SEQUENCE</scope>
    <source>
        <strain evidence="2">Duluth1</strain>
        <tissue evidence="2">Whole animal</tissue>
    </source>
</reference>
<dbReference type="GO" id="GO:0005980">
    <property type="term" value="P:glycogen catabolic process"/>
    <property type="evidence" value="ECO:0007669"/>
    <property type="project" value="InterPro"/>
</dbReference>
<sequence>MMRSYSGRTMFDETFDTSNFRAIVSNLTLADLNTVLFRCHSEEEADGKGFGVYNVPGYGDIKFCGLLGMFFLCL</sequence>
<protein>
    <recommendedName>
        <fullName evidence="1">Glycogen debranching enzyme central domain-containing protein</fullName>
    </recommendedName>
</protein>
<reference evidence="2" key="1">
    <citation type="journal article" date="2019" name="bioRxiv">
        <title>The Genome of the Zebra Mussel, Dreissena polymorpha: A Resource for Invasive Species Research.</title>
        <authorList>
            <person name="McCartney M.A."/>
            <person name="Auch B."/>
            <person name="Kono T."/>
            <person name="Mallez S."/>
            <person name="Zhang Y."/>
            <person name="Obille A."/>
            <person name="Becker A."/>
            <person name="Abrahante J.E."/>
            <person name="Garbe J."/>
            <person name="Badalamenti J.P."/>
            <person name="Herman A."/>
            <person name="Mangelson H."/>
            <person name="Liachko I."/>
            <person name="Sullivan S."/>
            <person name="Sone E.D."/>
            <person name="Koren S."/>
            <person name="Silverstein K.A.T."/>
            <person name="Beckman K.B."/>
            <person name="Gohl D.M."/>
        </authorList>
    </citation>
    <scope>NUCLEOTIDE SEQUENCE</scope>
    <source>
        <strain evidence="2">Duluth1</strain>
        <tissue evidence="2">Whole animal</tissue>
    </source>
</reference>
<organism evidence="2 3">
    <name type="scientific">Dreissena polymorpha</name>
    <name type="common">Zebra mussel</name>
    <name type="synonym">Mytilus polymorpha</name>
    <dbReference type="NCBI Taxonomy" id="45954"/>
    <lineage>
        <taxon>Eukaryota</taxon>
        <taxon>Metazoa</taxon>
        <taxon>Spiralia</taxon>
        <taxon>Lophotrochozoa</taxon>
        <taxon>Mollusca</taxon>
        <taxon>Bivalvia</taxon>
        <taxon>Autobranchia</taxon>
        <taxon>Heteroconchia</taxon>
        <taxon>Euheterodonta</taxon>
        <taxon>Imparidentia</taxon>
        <taxon>Neoheterodontei</taxon>
        <taxon>Myida</taxon>
        <taxon>Dreissenoidea</taxon>
        <taxon>Dreissenidae</taxon>
        <taxon>Dreissena</taxon>
    </lineage>
</organism>
<dbReference type="InterPro" id="IPR032788">
    <property type="entry name" value="AGL_central"/>
</dbReference>
<dbReference type="Proteomes" id="UP000828390">
    <property type="component" value="Unassembled WGS sequence"/>
</dbReference>
<dbReference type="InterPro" id="IPR010401">
    <property type="entry name" value="AGL/Gdb1"/>
</dbReference>
<keyword evidence="3" id="KW-1185">Reference proteome</keyword>
<accession>A0A9D4EHU5</accession>
<dbReference type="GO" id="GO:0004134">
    <property type="term" value="F:4-alpha-glucanotransferase activity"/>
    <property type="evidence" value="ECO:0007669"/>
    <property type="project" value="InterPro"/>
</dbReference>
<feature type="domain" description="Glycogen debranching enzyme central" evidence="1">
    <location>
        <begin position="13"/>
        <end position="70"/>
    </location>
</feature>
<gene>
    <name evidence="2" type="ORF">DPMN_157307</name>
</gene>
<name>A0A9D4EHU5_DREPO</name>
<evidence type="ECO:0000259" key="1">
    <source>
        <dbReference type="Pfam" id="PF14702"/>
    </source>
</evidence>
<evidence type="ECO:0000313" key="3">
    <source>
        <dbReference type="Proteomes" id="UP000828390"/>
    </source>
</evidence>
<dbReference type="PANTHER" id="PTHR10569:SF2">
    <property type="entry name" value="GLYCOGEN DEBRANCHING ENZYME"/>
    <property type="match status" value="1"/>
</dbReference>
<dbReference type="AlphaFoldDB" id="A0A9D4EHU5"/>
<dbReference type="Pfam" id="PF14702">
    <property type="entry name" value="hGDE_central"/>
    <property type="match status" value="1"/>
</dbReference>
<dbReference type="EMBL" id="JAIWYP010000008">
    <property type="protein sequence ID" value="KAH3779504.1"/>
    <property type="molecule type" value="Genomic_DNA"/>
</dbReference>
<proteinExistence type="predicted"/>
<dbReference type="GO" id="GO:0004135">
    <property type="term" value="F:amylo-alpha-1,6-glucosidase activity"/>
    <property type="evidence" value="ECO:0007669"/>
    <property type="project" value="InterPro"/>
</dbReference>
<dbReference type="PANTHER" id="PTHR10569">
    <property type="entry name" value="GLYCOGEN DEBRANCHING ENZYME"/>
    <property type="match status" value="1"/>
</dbReference>
<comment type="caution">
    <text evidence="2">The sequence shown here is derived from an EMBL/GenBank/DDBJ whole genome shotgun (WGS) entry which is preliminary data.</text>
</comment>
<evidence type="ECO:0000313" key="2">
    <source>
        <dbReference type="EMBL" id="KAH3779504.1"/>
    </source>
</evidence>